<evidence type="ECO:0000313" key="2">
    <source>
        <dbReference type="EMBL" id="OAJ45267.1"/>
    </source>
</evidence>
<feature type="region of interest" description="Disordered" evidence="1">
    <location>
        <begin position="1673"/>
        <end position="1702"/>
    </location>
</feature>
<dbReference type="EMBL" id="DS022315">
    <property type="protein sequence ID" value="OAJ45267.1"/>
    <property type="molecule type" value="Genomic_DNA"/>
</dbReference>
<protein>
    <submittedName>
        <fullName evidence="2">Uncharacterized protein</fullName>
    </submittedName>
</protein>
<accession>A0A177WYW3</accession>
<feature type="compositionally biased region" description="Polar residues" evidence="1">
    <location>
        <begin position="171"/>
        <end position="180"/>
    </location>
</feature>
<feature type="compositionally biased region" description="Low complexity" evidence="1">
    <location>
        <begin position="1582"/>
        <end position="1596"/>
    </location>
</feature>
<evidence type="ECO:0000256" key="1">
    <source>
        <dbReference type="SAM" id="MobiDB-lite"/>
    </source>
</evidence>
<dbReference type="Proteomes" id="UP000077115">
    <property type="component" value="Unassembled WGS sequence"/>
</dbReference>
<feature type="compositionally biased region" description="Basic and acidic residues" evidence="1">
    <location>
        <begin position="197"/>
        <end position="209"/>
    </location>
</feature>
<name>A0A177WYW3_BATDL</name>
<feature type="region of interest" description="Disordered" evidence="1">
    <location>
        <begin position="1079"/>
        <end position="1099"/>
    </location>
</feature>
<feature type="compositionally biased region" description="Polar residues" evidence="1">
    <location>
        <begin position="1597"/>
        <end position="1613"/>
    </location>
</feature>
<feature type="compositionally biased region" description="Polar residues" evidence="1">
    <location>
        <begin position="1673"/>
        <end position="1684"/>
    </location>
</feature>
<feature type="region of interest" description="Disordered" evidence="1">
    <location>
        <begin position="171"/>
        <end position="241"/>
    </location>
</feature>
<feature type="region of interest" description="Disordered" evidence="1">
    <location>
        <begin position="1825"/>
        <end position="1844"/>
    </location>
</feature>
<feature type="compositionally biased region" description="Polar residues" evidence="1">
    <location>
        <begin position="210"/>
        <end position="241"/>
    </location>
</feature>
<feature type="region of interest" description="Disordered" evidence="1">
    <location>
        <begin position="531"/>
        <end position="552"/>
    </location>
</feature>
<gene>
    <name evidence="2" type="ORF">BDEG_28418</name>
</gene>
<reference evidence="2 3" key="2">
    <citation type="submission" date="2016-05" db="EMBL/GenBank/DDBJ databases">
        <title>Lineage-specific infection strategies underlie the spectrum of fungal disease in amphibians.</title>
        <authorList>
            <person name="Cuomo C.A."/>
            <person name="Farrer R.A."/>
            <person name="James T."/>
            <person name="Longcore J."/>
            <person name="Birren B."/>
        </authorList>
    </citation>
    <scope>NUCLEOTIDE SEQUENCE [LARGE SCALE GENOMIC DNA]</scope>
    <source>
        <strain evidence="2 3">JEL423</strain>
    </source>
</reference>
<feature type="region of interest" description="Disordered" evidence="1">
    <location>
        <begin position="1582"/>
        <end position="1616"/>
    </location>
</feature>
<proteinExistence type="predicted"/>
<evidence type="ECO:0000313" key="3">
    <source>
        <dbReference type="Proteomes" id="UP000077115"/>
    </source>
</evidence>
<sequence>MSMNGDSKTTTGYGHVVYSDFPPDIYSRLSALSHSNLVHSESHADLFADSRSHTDLFIDSGSDSNGAEDDAVEYGEWTHRQSMEVGNSHHDSLHPNQTDHFTNNAAIKPSASDYQFDVQQSKSLNRMTTLERKKRNKPKTFKKRVSTFFRGFNSTSRLALDAHQDNTAITSYSKNSSHTRLITEPAVSSIHTNTASKHSDDTESTRRETSLGSDPSSTVASVKSHTPSTRLDPISSSASPSKLNLYNTSLTRSASHSSSTIRAANKFKLNLGFGKSSKASKSLKELAALNSATQMQQHLLLQKVPLHHDDTESNHQDVSNTQRASDSVDRRLTSSHKLRRHVSDSSLASSAAISLVCLDDPSLDLQEEKPFRPLQQRILDLLQAEHDPDSDADFPDDSETVIDNELHNTLHRNPLSEPPQDSQNDSTPMHYKQGHPTYTGRVGNDSGGRGIQRSRQSNYDLPFLGIIEAEKFARPDSRSTNKSAGPSRALEEINNVMDDVEAFVQELDPTFHILSDHVTLSRIQARQLSAVPQTGVSEPKMHNLPSNHSTDKASDFVSKVVPETMATSPSLQTLSHTLVTPTPSFGAKSNTDLILGKFPEPLVSKHADSPSSKHAFRPNTSKAVYTGDEVSNISHFESASTESPATSTVMSNIELAYKEKIHALDDTFPHSKETIDIGAITSTSTVVVAPIQNNALNKIAEPYDQHDVNSPTYSNEEPSSTTPLVVQMRRRYSQTSLFTLGDKPEMVHMSPKRGPSLVGPFSASRQGSSNLSILSSPLDHDGLDTNTSAASIELFEEKHDTDEQVLQQTTAPVVQTPTLSFPTTRLRPTWFSVTAGSKFVNSSGQNNDKSLVSSAPESDLDALRLQTRLRQRVLEHVNAGPNPSVVSKAATASEHVGIIEPVTSSVTLTDMGNASHEALSASTSAVASITPLVLTPVVTSNINTASTDNMHVLISPSVDDEFAADCDHSSVIVSDTHDRVFDEFTSIPPTDTVLPKSYATLTRSNDPFDQHISPFDTIQTPDDVVRPSYMDIPHTGAEYSTDLDHDTQSMLDDHSIDYIGSPLSVSKATQFAQLNFTDVDTDPIPPTRSSSIHSSSLGRKPGVNILRRIHQRQQDFKPDLPLDCDQVQNIHDETSLISHKPIETFSQTSSVSQSIPMIQLGRSNSDAVVYKLKQQQSEMHQQFTYENTQKQLLDPPPLDTSDIHDMSRQSQECVSLVQVEPSMNPMSFKANSFRSVSALDIMDAEIYSTDKAGHSVECVLSEQKHTRGKNSNDAVKFFERLRVRFFNKHDNRNKEKAIVQQVIDESVVVSPSIVNVSPALDVVTPPQLTHHSNASMSEQTISLIRRLSRKLSKKRKHKEQLLHSEMEANKSIGGAAHQDSTHVSNNTTGVVPNMESVSNFANLECEPSNGAGSIEGLKQDNLIKIPFVRQNSMGSTNATVESNVAESLKSRKSVKIVVETDEIAIETNDKLHPSSAPLFLEDTKSGISFKKTTYFNRSSLPIITLHDNDGSTSPTKETGLSTRLALKTTPSLSIITQELHSYQPISGGDSNILPTNTRHATTDASKDVNEMHAAATFSTLPTSATVSTPTPTIAITQSPNTPKQSTSATTPSETKLGGFFGKIQRKLAKGLARGERNSEGIKGSRSVFDFHQLKGSSPITHHYAGKDTFYNSASTNPKRSSCEPSISPGPLSAGGVSASSGSSIKSITTKKRFGIFGFGRKAMTGETQSPATPTRNQSMWTFGNLSPTPIESEHDVRDDLPSNTSCDIRGKSIPENDDNVHQENKQKVLKKIALPLIESSHFSMDLEKLGVDGWIGSALDHHSPSHTTLVTESNRQSISSPKQDMSNMEVKLMPNGDQSMDSLLTSIVTDKEASKEELIAVNETNLDFTKT</sequence>
<reference evidence="2 3" key="1">
    <citation type="submission" date="2006-10" db="EMBL/GenBank/DDBJ databases">
        <title>The Genome Sequence of Batrachochytrium dendrobatidis JEL423.</title>
        <authorList>
            <consortium name="The Broad Institute Genome Sequencing Platform"/>
            <person name="Birren B."/>
            <person name="Lander E."/>
            <person name="Galagan J."/>
            <person name="Cuomo C."/>
            <person name="Devon K."/>
            <person name="Jaffe D."/>
            <person name="Butler J."/>
            <person name="Alvarez P."/>
            <person name="Gnerre S."/>
            <person name="Grabherr M."/>
            <person name="Kleber M."/>
            <person name="Mauceli E."/>
            <person name="Brockman W."/>
            <person name="Young S."/>
            <person name="LaButti K."/>
            <person name="Sykes S."/>
            <person name="DeCaprio D."/>
            <person name="Crawford M."/>
            <person name="Koehrsen M."/>
            <person name="Engels R."/>
            <person name="Montgomery P."/>
            <person name="Pearson M."/>
            <person name="Howarth C."/>
            <person name="Larson L."/>
            <person name="White J."/>
            <person name="O'Leary S."/>
            <person name="Kodira C."/>
            <person name="Zeng Q."/>
            <person name="Yandava C."/>
            <person name="Alvarado L."/>
            <person name="Longcore J."/>
            <person name="James T."/>
        </authorList>
    </citation>
    <scope>NUCLEOTIDE SEQUENCE [LARGE SCALE GENOMIC DNA]</scope>
    <source>
        <strain evidence="2 3">JEL423</strain>
    </source>
</reference>
<feature type="region of interest" description="Disordered" evidence="1">
    <location>
        <begin position="309"/>
        <end position="344"/>
    </location>
</feature>
<feature type="compositionally biased region" description="Polar residues" evidence="1">
    <location>
        <begin position="316"/>
        <end position="325"/>
    </location>
</feature>
<feature type="region of interest" description="Disordered" evidence="1">
    <location>
        <begin position="409"/>
        <end position="455"/>
    </location>
</feature>
<feature type="compositionally biased region" description="Low complexity" evidence="1">
    <location>
        <begin position="1688"/>
        <end position="1702"/>
    </location>
</feature>
<organism evidence="2 3">
    <name type="scientific">Batrachochytrium dendrobatidis (strain JEL423)</name>
    <dbReference type="NCBI Taxonomy" id="403673"/>
    <lineage>
        <taxon>Eukaryota</taxon>
        <taxon>Fungi</taxon>
        <taxon>Fungi incertae sedis</taxon>
        <taxon>Chytridiomycota</taxon>
        <taxon>Chytridiomycota incertae sedis</taxon>
        <taxon>Chytridiomycetes</taxon>
        <taxon>Rhizophydiales</taxon>
        <taxon>Rhizophydiales incertae sedis</taxon>
        <taxon>Batrachochytrium</taxon>
    </lineage>
</organism>
<dbReference type="VEuPathDB" id="FungiDB:BDEG_28418"/>